<reference evidence="1 2" key="1">
    <citation type="journal article" date="2023" name="G3 (Bethesda)">
        <title>A chromosome-level genome assembly of Zasmidium syzygii isolated from banana leaves.</title>
        <authorList>
            <person name="van Westerhoven A.C."/>
            <person name="Mehrabi R."/>
            <person name="Talebi R."/>
            <person name="Steentjes M.B.F."/>
            <person name="Corcolon B."/>
            <person name="Chong P.A."/>
            <person name="Kema G.H.J."/>
            <person name="Seidl M.F."/>
        </authorList>
    </citation>
    <scope>NUCLEOTIDE SEQUENCE [LARGE SCALE GENOMIC DNA]</scope>
    <source>
        <strain evidence="1 2">P124</strain>
    </source>
</reference>
<dbReference type="SUPFAM" id="SSF51735">
    <property type="entry name" value="NAD(P)-binding Rossmann-fold domains"/>
    <property type="match status" value="1"/>
</dbReference>
<dbReference type="Proteomes" id="UP001305779">
    <property type="component" value="Unassembled WGS sequence"/>
</dbReference>
<gene>
    <name evidence="1" type="ORF">PRZ48_014802</name>
</gene>
<organism evidence="1 2">
    <name type="scientific">Zasmidium cellare</name>
    <name type="common">Wine cellar mold</name>
    <name type="synonym">Racodium cellare</name>
    <dbReference type="NCBI Taxonomy" id="395010"/>
    <lineage>
        <taxon>Eukaryota</taxon>
        <taxon>Fungi</taxon>
        <taxon>Dikarya</taxon>
        <taxon>Ascomycota</taxon>
        <taxon>Pezizomycotina</taxon>
        <taxon>Dothideomycetes</taxon>
        <taxon>Dothideomycetidae</taxon>
        <taxon>Mycosphaerellales</taxon>
        <taxon>Mycosphaerellaceae</taxon>
        <taxon>Zasmidium</taxon>
    </lineage>
</organism>
<dbReference type="PANTHER" id="PTHR14097:SF8">
    <property type="entry name" value="NAD(P)-BINDING DOMAIN-CONTAINING PROTEIN"/>
    <property type="match status" value="1"/>
</dbReference>
<accession>A0ABR0DZI4</accession>
<name>A0ABR0DZI4_ZASCE</name>
<evidence type="ECO:0000313" key="1">
    <source>
        <dbReference type="EMBL" id="KAK4494504.1"/>
    </source>
</evidence>
<evidence type="ECO:0008006" key="3">
    <source>
        <dbReference type="Google" id="ProtNLM"/>
    </source>
</evidence>
<protein>
    <recommendedName>
        <fullName evidence="3">NAD(P)-binding domain-containing protein</fullName>
    </recommendedName>
</protein>
<evidence type="ECO:0000313" key="2">
    <source>
        <dbReference type="Proteomes" id="UP001305779"/>
    </source>
</evidence>
<dbReference type="PANTHER" id="PTHR14097">
    <property type="entry name" value="OXIDOREDUCTASE HTATIP2"/>
    <property type="match status" value="1"/>
</dbReference>
<sequence length="242" mass="26089">MAHIILTGATGTAGAGILSYALTAPTIAKITILSRRPVPLASTNPKATVLLHKDFTTYPSSLLSQLSGATACIWAQGISSRGMNEEEYTKITVDYPLAAARAFAGLGERFTFVYISGEGAEMDKEGGMLFAKVKGRAERSLLNLQEELPSLNVYNIRPGGINPEGNYLAERKPSLVDKGICWMGNVFEKVYKSMVISTENLGKACVRLAIGDGAPWPEGKGVEEKGRLIRNVALRRIAEEVK</sequence>
<comment type="caution">
    <text evidence="1">The sequence shown here is derived from an EMBL/GenBank/DDBJ whole genome shotgun (WGS) entry which is preliminary data.</text>
</comment>
<dbReference type="Gene3D" id="3.40.50.720">
    <property type="entry name" value="NAD(P)-binding Rossmann-like Domain"/>
    <property type="match status" value="1"/>
</dbReference>
<dbReference type="InterPro" id="IPR036291">
    <property type="entry name" value="NAD(P)-bd_dom_sf"/>
</dbReference>
<keyword evidence="2" id="KW-1185">Reference proteome</keyword>
<dbReference type="EMBL" id="JAXOVC010000014">
    <property type="protein sequence ID" value="KAK4494504.1"/>
    <property type="molecule type" value="Genomic_DNA"/>
</dbReference>
<proteinExistence type="predicted"/>